<dbReference type="InterPro" id="IPR029058">
    <property type="entry name" value="AB_hydrolase_fold"/>
</dbReference>
<gene>
    <name evidence="4" type="ORF">L0C25_17250</name>
</gene>
<accession>A0AA46YK66</accession>
<evidence type="ECO:0000259" key="3">
    <source>
        <dbReference type="Pfam" id="PF07859"/>
    </source>
</evidence>
<evidence type="ECO:0000256" key="2">
    <source>
        <dbReference type="SAM" id="MobiDB-lite"/>
    </source>
</evidence>
<proteinExistence type="predicted"/>
<feature type="domain" description="Alpha/beta hydrolase fold-3" evidence="3">
    <location>
        <begin position="71"/>
        <end position="272"/>
    </location>
</feature>
<feature type="compositionally biased region" description="Low complexity" evidence="2">
    <location>
        <begin position="7"/>
        <end position="16"/>
    </location>
</feature>
<dbReference type="GO" id="GO:0016787">
    <property type="term" value="F:hydrolase activity"/>
    <property type="evidence" value="ECO:0007669"/>
    <property type="project" value="UniProtKB-KW"/>
</dbReference>
<evidence type="ECO:0000313" key="4">
    <source>
        <dbReference type="EMBL" id="UYM04274.1"/>
    </source>
</evidence>
<feature type="region of interest" description="Disordered" evidence="2">
    <location>
        <begin position="1"/>
        <end position="27"/>
    </location>
</feature>
<dbReference type="SUPFAM" id="SSF53474">
    <property type="entry name" value="alpha/beta-Hydrolases"/>
    <property type="match status" value="1"/>
</dbReference>
<keyword evidence="5" id="KW-1185">Reference proteome</keyword>
<dbReference type="PANTHER" id="PTHR48081">
    <property type="entry name" value="AB HYDROLASE SUPERFAMILY PROTEIN C4A8.06C"/>
    <property type="match status" value="1"/>
</dbReference>
<dbReference type="EMBL" id="CP094970">
    <property type="protein sequence ID" value="UYM04274.1"/>
    <property type="molecule type" value="Genomic_DNA"/>
</dbReference>
<dbReference type="Gene3D" id="3.40.50.1820">
    <property type="entry name" value="alpha/beta hydrolase"/>
    <property type="match status" value="1"/>
</dbReference>
<organism evidence="4 5">
    <name type="scientific">Solicola gregarius</name>
    <dbReference type="NCBI Taxonomy" id="2908642"/>
    <lineage>
        <taxon>Bacteria</taxon>
        <taxon>Bacillati</taxon>
        <taxon>Actinomycetota</taxon>
        <taxon>Actinomycetes</taxon>
        <taxon>Propionibacteriales</taxon>
        <taxon>Nocardioidaceae</taxon>
        <taxon>Solicola</taxon>
    </lineage>
</organism>
<name>A0AA46YK66_9ACTN</name>
<dbReference type="InterPro" id="IPR050300">
    <property type="entry name" value="GDXG_lipolytic_enzyme"/>
</dbReference>
<dbReference type="Pfam" id="PF07859">
    <property type="entry name" value="Abhydrolase_3"/>
    <property type="match status" value="1"/>
</dbReference>
<sequence>MVLNPQAAADVADATAGPHISDPGADIDGFRREMATEALTEERREVAYVRDVDADGVPCRVFRPEPGAPVLLYAHGGGWVLGDLDTHDRWGRELAVRTGWAVVAVHYRRSPEHPYPLPLDDVETALHWVRANADEHALDASRIVGVGDSSGANLVAGLSVREPGAFAYQVLAYPPLDPACRADSFRTEDIAVLSAAEMRWFWDAYLPTDDLRSIPEAAPAYAEDLSRMPPTLLITAEHDVLRDEGEQFAARLAAAGVGVAAQRHLGVVHGFWRRPWDYDPADAALDELTGLLARLRT</sequence>
<dbReference type="InterPro" id="IPR013094">
    <property type="entry name" value="AB_hydrolase_3"/>
</dbReference>
<dbReference type="Proteomes" id="UP001164390">
    <property type="component" value="Chromosome"/>
</dbReference>
<dbReference type="KEGG" id="sgrg:L0C25_17250"/>
<dbReference type="AlphaFoldDB" id="A0AA46YK66"/>
<dbReference type="PANTHER" id="PTHR48081:SF8">
    <property type="entry name" value="ALPHA_BETA HYDROLASE FOLD-3 DOMAIN-CONTAINING PROTEIN-RELATED"/>
    <property type="match status" value="1"/>
</dbReference>
<evidence type="ECO:0000313" key="5">
    <source>
        <dbReference type="Proteomes" id="UP001164390"/>
    </source>
</evidence>
<reference evidence="4" key="1">
    <citation type="submission" date="2022-01" db="EMBL/GenBank/DDBJ databases">
        <title>Nocardioidaceae gen. sp. A5X3R13.</title>
        <authorList>
            <person name="Lopez Marin M.A."/>
            <person name="Uhlik O."/>
        </authorList>
    </citation>
    <scope>NUCLEOTIDE SEQUENCE</scope>
    <source>
        <strain evidence="4">A5X3R13</strain>
    </source>
</reference>
<evidence type="ECO:0000256" key="1">
    <source>
        <dbReference type="ARBA" id="ARBA00022801"/>
    </source>
</evidence>
<protein>
    <submittedName>
        <fullName evidence="4">Alpha/beta hydrolase</fullName>
    </submittedName>
</protein>
<dbReference type="RefSeq" id="WP_271632943.1">
    <property type="nucleotide sequence ID" value="NZ_CP094970.1"/>
</dbReference>
<keyword evidence="1 4" id="KW-0378">Hydrolase</keyword>